<protein>
    <submittedName>
        <fullName evidence="2">Uncharacterized protein</fullName>
    </submittedName>
</protein>
<organism evidence="2 3">
    <name type="scientific">Jiella pelagia</name>
    <dbReference type="NCBI Taxonomy" id="2986949"/>
    <lineage>
        <taxon>Bacteria</taxon>
        <taxon>Pseudomonadati</taxon>
        <taxon>Pseudomonadota</taxon>
        <taxon>Alphaproteobacteria</taxon>
        <taxon>Hyphomicrobiales</taxon>
        <taxon>Aurantimonadaceae</taxon>
        <taxon>Jiella</taxon>
    </lineage>
</organism>
<keyword evidence="1" id="KW-0472">Membrane</keyword>
<dbReference type="Proteomes" id="UP001164020">
    <property type="component" value="Chromosome"/>
</dbReference>
<keyword evidence="1" id="KW-0812">Transmembrane</keyword>
<sequence length="123" mass="13261">MSVDVIIAAIAVEVVAPVGGRISASGKGMPEDIIVATAAMNRVRSTIALKAGISVRVTIEICSAIVAVISIYCIIVRPIEIKFTVKIIVVRIVSREGATEIRRVPGDHQNAFRKFQSMWVYAP</sequence>
<keyword evidence="3" id="KW-1185">Reference proteome</keyword>
<gene>
    <name evidence="2" type="ORF">OH818_02090</name>
</gene>
<feature type="transmembrane region" description="Helical" evidence="1">
    <location>
        <begin position="53"/>
        <end position="76"/>
    </location>
</feature>
<name>A0ABY7C279_9HYPH</name>
<dbReference type="EMBL" id="CP114029">
    <property type="protein sequence ID" value="WAP69139.1"/>
    <property type="molecule type" value="Genomic_DNA"/>
</dbReference>
<proteinExistence type="predicted"/>
<evidence type="ECO:0000313" key="2">
    <source>
        <dbReference type="EMBL" id="WAP69139.1"/>
    </source>
</evidence>
<keyword evidence="1" id="KW-1133">Transmembrane helix</keyword>
<reference evidence="2" key="1">
    <citation type="submission" date="2022-12" db="EMBL/GenBank/DDBJ databases">
        <title>Jiella pelagia sp. nov., isolated from phosphonate enriched culture of Northwest Pacific surface seawater.</title>
        <authorList>
            <person name="Shin D.Y."/>
            <person name="Hwang C.Y."/>
        </authorList>
    </citation>
    <scope>NUCLEOTIDE SEQUENCE</scope>
    <source>
        <strain evidence="2">HL-NP1</strain>
    </source>
</reference>
<evidence type="ECO:0000313" key="3">
    <source>
        <dbReference type="Proteomes" id="UP001164020"/>
    </source>
</evidence>
<accession>A0ABY7C279</accession>
<evidence type="ECO:0000256" key="1">
    <source>
        <dbReference type="SAM" id="Phobius"/>
    </source>
</evidence>